<dbReference type="KEGG" id="mnd:KOY48_00935"/>
<evidence type="ECO:0008006" key="3">
    <source>
        <dbReference type="Google" id="ProtNLM"/>
    </source>
</evidence>
<evidence type="ECO:0000313" key="1">
    <source>
        <dbReference type="EMBL" id="QWQ32424.1"/>
    </source>
</evidence>
<dbReference type="Proteomes" id="UP000679129">
    <property type="component" value="Chromosome"/>
</dbReference>
<dbReference type="AlphaFoldDB" id="A0A8F1MC87"/>
<name>A0A8F1MC87_9BACT</name>
<gene>
    <name evidence="1" type="ORF">KOY48_00935</name>
</gene>
<evidence type="ECO:0000313" key="2">
    <source>
        <dbReference type="Proteomes" id="UP000679129"/>
    </source>
</evidence>
<organism evidence="1 2">
    <name type="scientific">Candidatus Minimicrobia naudis</name>
    <dbReference type="NCBI Taxonomy" id="2841263"/>
    <lineage>
        <taxon>Bacteria</taxon>
        <taxon>Candidatus Saccharimonadota</taxon>
        <taxon>Candidatus Saccharimonadota incertae sedis</taxon>
        <taxon>Candidatus Minimicrobia</taxon>
    </lineage>
</organism>
<accession>A0A8F1MC87</accession>
<reference evidence="1" key="1">
    <citation type="submission" date="2021-06" db="EMBL/GenBank/DDBJ databases">
        <title>An adapted protocol for Saccharibacteria cultivation: two new species join this phylum of Candidate Phyla Radiations.</title>
        <authorList>
            <person name="Ibrahim A."/>
            <person name="Maatouk M."/>
            <person name="Zgheib R."/>
            <person name="Haddad G."/>
            <person name="Bou Khalil J."/>
            <person name="Raoult D."/>
            <person name="Bittar F."/>
        </authorList>
    </citation>
    <scope>NUCLEOTIDE SEQUENCE</scope>
    <source>
        <strain evidence="1">IHU1</strain>
    </source>
</reference>
<sequence length="64" mass="7148">MSVAVIANKSTKDKLGPKVPEEYITKDVKKAINYIIENNLASIIEINISCPNVLARNHLSIQKR</sequence>
<protein>
    <recommendedName>
        <fullName evidence="3">Dihydroorotate dehydrogenase domain-containing protein</fullName>
    </recommendedName>
</protein>
<dbReference type="EMBL" id="CP076460">
    <property type="protein sequence ID" value="QWQ32424.1"/>
    <property type="molecule type" value="Genomic_DNA"/>
</dbReference>
<keyword evidence="2" id="KW-1185">Reference proteome</keyword>
<proteinExistence type="predicted"/>